<gene>
    <name evidence="2" type="ORF">FB192DRAFT_1458967</name>
</gene>
<proteinExistence type="predicted"/>
<dbReference type="AlphaFoldDB" id="A0A8H4F0Q8"/>
<dbReference type="Proteomes" id="UP000469890">
    <property type="component" value="Unassembled WGS sequence"/>
</dbReference>
<protein>
    <submittedName>
        <fullName evidence="2">Uncharacterized protein</fullName>
    </submittedName>
</protein>
<evidence type="ECO:0000256" key="1">
    <source>
        <dbReference type="SAM" id="MobiDB-lite"/>
    </source>
</evidence>
<evidence type="ECO:0000313" key="3">
    <source>
        <dbReference type="Proteomes" id="UP000469890"/>
    </source>
</evidence>
<sequence>MDSPSDTNLEKVPFDSKDFLALESKFQDYVQQVLQEATIGSLEERDMLKSELEQWTSSIFTSLADNSAFTDTEGMDNRGKPNLLDPTDEELKEKVKQKELEFNADLKKVVKYRAQAPSALAKLSREICESESMEAENLKIELSATDTSEDQLDAASLESAKKEYIDAMQLLSNLEKITPKEVSQIAKVQQITALFIDGKDMGRKD</sequence>
<accession>A0A8H4F0Q8</accession>
<feature type="region of interest" description="Disordered" evidence="1">
    <location>
        <begin position="69"/>
        <end position="88"/>
    </location>
</feature>
<comment type="caution">
    <text evidence="2">The sequence shown here is derived from an EMBL/GenBank/DDBJ whole genome shotgun (WGS) entry which is preliminary data.</text>
</comment>
<dbReference type="EMBL" id="JAAECE010000005">
    <property type="protein sequence ID" value="KAF1800570.1"/>
    <property type="molecule type" value="Genomic_DNA"/>
</dbReference>
<reference evidence="2 3" key="1">
    <citation type="submission" date="2019-09" db="EMBL/GenBank/DDBJ databases">
        <authorList>
            <consortium name="DOE Joint Genome Institute"/>
            <person name="Mondo S.J."/>
            <person name="Navarro-Mendoza M.I."/>
            <person name="Perez-Arques C."/>
            <person name="Panchal S."/>
            <person name="Nicolas F.E."/>
            <person name="Ganguly P."/>
            <person name="Pangilinan J."/>
            <person name="Grigoriev I."/>
            <person name="Heitman J."/>
            <person name="Sanya K."/>
            <person name="Garre V."/>
        </authorList>
    </citation>
    <scope>NUCLEOTIDE SEQUENCE [LARGE SCALE GENOMIC DNA]</scope>
    <source>
        <strain evidence="2 3">MU402</strain>
    </source>
</reference>
<organism evidence="2 3">
    <name type="scientific">Mucor circinelloides f. lusitanicus</name>
    <name type="common">Mucor racemosus var. lusitanicus</name>
    <dbReference type="NCBI Taxonomy" id="29924"/>
    <lineage>
        <taxon>Eukaryota</taxon>
        <taxon>Fungi</taxon>
        <taxon>Fungi incertae sedis</taxon>
        <taxon>Mucoromycota</taxon>
        <taxon>Mucoromycotina</taxon>
        <taxon>Mucoromycetes</taxon>
        <taxon>Mucorales</taxon>
        <taxon>Mucorineae</taxon>
        <taxon>Mucoraceae</taxon>
        <taxon>Mucor</taxon>
    </lineage>
</organism>
<name>A0A8H4F0Q8_MUCCL</name>
<evidence type="ECO:0000313" key="2">
    <source>
        <dbReference type="EMBL" id="KAF1800570.1"/>
    </source>
</evidence>